<evidence type="ECO:0000313" key="3">
    <source>
        <dbReference type="Proteomes" id="UP001597045"/>
    </source>
</evidence>
<protein>
    <submittedName>
        <fullName evidence="2">Uncharacterized protein</fullName>
    </submittedName>
</protein>
<dbReference type="Proteomes" id="UP001597045">
    <property type="component" value="Unassembled WGS sequence"/>
</dbReference>
<proteinExistence type="predicted"/>
<feature type="non-terminal residue" evidence="2">
    <location>
        <position position="1"/>
    </location>
</feature>
<name>A0ABW3MFD7_9PSEU</name>
<comment type="caution">
    <text evidence="2">The sequence shown here is derived from an EMBL/GenBank/DDBJ whole genome shotgun (WGS) entry which is preliminary data.</text>
</comment>
<gene>
    <name evidence="2" type="ORF">ACFQ1S_29820</name>
</gene>
<evidence type="ECO:0000313" key="2">
    <source>
        <dbReference type="EMBL" id="MFD1049433.1"/>
    </source>
</evidence>
<reference evidence="3" key="1">
    <citation type="journal article" date="2019" name="Int. J. Syst. Evol. Microbiol.">
        <title>The Global Catalogue of Microorganisms (GCM) 10K type strain sequencing project: providing services to taxonomists for standard genome sequencing and annotation.</title>
        <authorList>
            <consortium name="The Broad Institute Genomics Platform"/>
            <consortium name="The Broad Institute Genome Sequencing Center for Infectious Disease"/>
            <person name="Wu L."/>
            <person name="Ma J."/>
        </authorList>
    </citation>
    <scope>NUCLEOTIDE SEQUENCE [LARGE SCALE GENOMIC DNA]</scope>
    <source>
        <strain evidence="3">JCM 31486</strain>
    </source>
</reference>
<keyword evidence="3" id="KW-1185">Reference proteome</keyword>
<sequence>SYVPFSPTSRTSTSSEETTSSSTRTTTTTSDTGSPDAASTDRTPFTAAALMPDSFTDDKGVKYNYQAGGVHDCVQQEMSQNVRDILNRAGCARMVTGDFLSHDDHVLVSVQVYAFEDTGAADAVYEKLDAAQSVYFGIWCPTSGTGSSACKGDRSRATRSTYIGQHRRYVVSAYAVYVNLTSDPSVKPWLDSAANEAVTSVGPQNYR</sequence>
<accession>A0ABW3MFD7</accession>
<dbReference type="EMBL" id="JBHTIS010002176">
    <property type="protein sequence ID" value="MFD1049433.1"/>
    <property type="molecule type" value="Genomic_DNA"/>
</dbReference>
<feature type="compositionally biased region" description="Low complexity" evidence="1">
    <location>
        <begin position="1"/>
        <end position="40"/>
    </location>
</feature>
<organism evidence="2 3">
    <name type="scientific">Kibdelosporangium lantanae</name>
    <dbReference type="NCBI Taxonomy" id="1497396"/>
    <lineage>
        <taxon>Bacteria</taxon>
        <taxon>Bacillati</taxon>
        <taxon>Actinomycetota</taxon>
        <taxon>Actinomycetes</taxon>
        <taxon>Pseudonocardiales</taxon>
        <taxon>Pseudonocardiaceae</taxon>
        <taxon>Kibdelosporangium</taxon>
    </lineage>
</organism>
<feature type="region of interest" description="Disordered" evidence="1">
    <location>
        <begin position="1"/>
        <end position="43"/>
    </location>
</feature>
<evidence type="ECO:0000256" key="1">
    <source>
        <dbReference type="SAM" id="MobiDB-lite"/>
    </source>
</evidence>